<reference evidence="3" key="1">
    <citation type="journal article" date="2016" name="Genome Announc.">
        <title>Draft Genome Sequences of Five Rapidly Growing Mycobacterium Species, M. thermoresistibile, M. fortuitum subsp. acetamidolyticum, M. canariasense, M. brisbanense, and M. novocastrense.</title>
        <authorList>
            <person name="Katahira K."/>
            <person name="Ogura Y."/>
            <person name="Gotoh Y."/>
            <person name="Hayashi T."/>
        </authorList>
    </citation>
    <scope>NUCLEOTIDE SEQUENCE [LARGE SCALE GENOMIC DNA]</scope>
    <source>
        <strain evidence="3">JCM15298</strain>
    </source>
</reference>
<gene>
    <name evidence="2" type="ORF">RMCC_5729</name>
</gene>
<comment type="caution">
    <text evidence="2">The sequence shown here is derived from an EMBL/GenBank/DDBJ whole genome shotgun (WGS) entry which is preliminary data.</text>
</comment>
<accession>A0A124E346</accession>
<dbReference type="Proteomes" id="UP000069443">
    <property type="component" value="Unassembled WGS sequence"/>
</dbReference>
<evidence type="ECO:0000256" key="1">
    <source>
        <dbReference type="SAM" id="MobiDB-lite"/>
    </source>
</evidence>
<dbReference type="EMBL" id="BCSY01000092">
    <property type="protein sequence ID" value="GAS98764.1"/>
    <property type="molecule type" value="Genomic_DNA"/>
</dbReference>
<reference evidence="3" key="2">
    <citation type="submission" date="2016-02" db="EMBL/GenBank/DDBJ databases">
        <title>Draft genome sequence of five rapidly growing Mycobacterium species.</title>
        <authorList>
            <person name="Katahira K."/>
            <person name="Gotou Y."/>
            <person name="Iida K."/>
            <person name="Ogura Y."/>
            <person name="Hayashi T."/>
        </authorList>
    </citation>
    <scope>NUCLEOTIDE SEQUENCE [LARGE SCALE GENOMIC DNA]</scope>
    <source>
        <strain evidence="3">JCM15298</strain>
    </source>
</reference>
<evidence type="ECO:0000313" key="3">
    <source>
        <dbReference type="Proteomes" id="UP000069443"/>
    </source>
</evidence>
<feature type="region of interest" description="Disordered" evidence="1">
    <location>
        <begin position="1"/>
        <end position="39"/>
    </location>
</feature>
<name>A0A124E346_MYCCR</name>
<keyword evidence="3" id="KW-1185">Reference proteome</keyword>
<dbReference type="AlphaFoldDB" id="A0A124E346"/>
<evidence type="ECO:0000313" key="2">
    <source>
        <dbReference type="EMBL" id="GAS98764.1"/>
    </source>
</evidence>
<sequence length="39" mass="4514">MDILQTIDKRHTAQREQADPRQVKNASGGYVFPVDDWAR</sequence>
<proteinExistence type="predicted"/>
<feature type="non-terminal residue" evidence="2">
    <location>
        <position position="39"/>
    </location>
</feature>
<protein>
    <submittedName>
        <fullName evidence="2">TROVE domain-containing protein</fullName>
    </submittedName>
</protein>
<feature type="compositionally biased region" description="Basic and acidic residues" evidence="1">
    <location>
        <begin position="7"/>
        <end position="22"/>
    </location>
</feature>
<organism evidence="2 3">
    <name type="scientific">Mycolicibacterium canariasense</name>
    <name type="common">Mycobacterium canariasense</name>
    <dbReference type="NCBI Taxonomy" id="228230"/>
    <lineage>
        <taxon>Bacteria</taxon>
        <taxon>Bacillati</taxon>
        <taxon>Actinomycetota</taxon>
        <taxon>Actinomycetes</taxon>
        <taxon>Mycobacteriales</taxon>
        <taxon>Mycobacteriaceae</taxon>
        <taxon>Mycolicibacterium</taxon>
    </lineage>
</organism>